<comment type="caution">
    <text evidence="1">The sequence shown here is derived from an EMBL/GenBank/DDBJ whole genome shotgun (WGS) entry which is preliminary data.</text>
</comment>
<dbReference type="RefSeq" id="XP_041288904.1">
    <property type="nucleotide sequence ID" value="XM_041438440.1"/>
</dbReference>
<dbReference type="AlphaFoldDB" id="A0A9P7F0P2"/>
<protein>
    <submittedName>
        <fullName evidence="1">Uncharacterized protein</fullName>
    </submittedName>
</protein>
<dbReference type="Proteomes" id="UP000823399">
    <property type="component" value="Unassembled WGS sequence"/>
</dbReference>
<dbReference type="OrthoDB" id="10551949at2759"/>
<gene>
    <name evidence="1" type="ORF">F5147DRAFT_713968</name>
</gene>
<reference evidence="1" key="1">
    <citation type="journal article" date="2020" name="New Phytol.">
        <title>Comparative genomics reveals dynamic genome evolution in host specialist ectomycorrhizal fungi.</title>
        <authorList>
            <person name="Lofgren L.A."/>
            <person name="Nguyen N.H."/>
            <person name="Vilgalys R."/>
            <person name="Ruytinx J."/>
            <person name="Liao H.L."/>
            <person name="Branco S."/>
            <person name="Kuo A."/>
            <person name="LaButti K."/>
            <person name="Lipzen A."/>
            <person name="Andreopoulos W."/>
            <person name="Pangilinan J."/>
            <person name="Riley R."/>
            <person name="Hundley H."/>
            <person name="Na H."/>
            <person name="Barry K."/>
            <person name="Grigoriev I.V."/>
            <person name="Stajich J.E."/>
            <person name="Kennedy P.G."/>
        </authorList>
    </citation>
    <scope>NUCLEOTIDE SEQUENCE</scope>
    <source>
        <strain evidence="1">FC423</strain>
    </source>
</reference>
<name>A0A9P7F0P2_9AGAM</name>
<sequence>MPHGNKEIHHVLVFHSLLAIKSNKFNLVPLGTQSVIVRMVSMICRQTSINVMQDNGSPASGYVCQACQGWPNLIIAKAKIEPTFFRYPAAELPTTIPRTCANHDVRDSNMTIVITISLIRDSSTNLPWRGKLDPRSKAQGVIIPAKALTKTECLGCGLCNEWRIEAKRYMGFLKTGTLNSEGHRHNWRLTRWTIDSSDAAKISSAGTENSTNLSSGVFQKRSRINKYVRAELVARGDLWALRFYTTCYDASRIVSLSTAFQCCQIVPCHTTRRFASRSTRIAG</sequence>
<keyword evidence="2" id="KW-1185">Reference proteome</keyword>
<organism evidence="1 2">
    <name type="scientific">Suillus discolor</name>
    <dbReference type="NCBI Taxonomy" id="1912936"/>
    <lineage>
        <taxon>Eukaryota</taxon>
        <taxon>Fungi</taxon>
        <taxon>Dikarya</taxon>
        <taxon>Basidiomycota</taxon>
        <taxon>Agaricomycotina</taxon>
        <taxon>Agaricomycetes</taxon>
        <taxon>Agaricomycetidae</taxon>
        <taxon>Boletales</taxon>
        <taxon>Suillineae</taxon>
        <taxon>Suillaceae</taxon>
        <taxon>Suillus</taxon>
    </lineage>
</organism>
<dbReference type="EMBL" id="JABBWM010000061">
    <property type="protein sequence ID" value="KAG2098436.1"/>
    <property type="molecule type" value="Genomic_DNA"/>
</dbReference>
<evidence type="ECO:0000313" key="1">
    <source>
        <dbReference type="EMBL" id="KAG2098436.1"/>
    </source>
</evidence>
<proteinExistence type="predicted"/>
<dbReference type="GeneID" id="64700699"/>
<accession>A0A9P7F0P2</accession>
<evidence type="ECO:0000313" key="2">
    <source>
        <dbReference type="Proteomes" id="UP000823399"/>
    </source>
</evidence>